<evidence type="ECO:0000313" key="3">
    <source>
        <dbReference type="Proteomes" id="UP000295192"/>
    </source>
</evidence>
<accession>A0A484B4U9</accession>
<comment type="caution">
    <text evidence="2">The sequence shown here is derived from an EMBL/GenBank/DDBJ whole genome shotgun (WGS) entry which is preliminary data.</text>
</comment>
<name>A0A484B4U9_DRONA</name>
<sequence length="95" mass="10705">MAKRGTKFMANGQKEPQESKSWSVAFANGSSLKWLRVCFERATKTSLQQQQQQQQQLDQEDRQTAPELGTRAPCDVFGELLLPLPLPLPAFMSSH</sequence>
<keyword evidence="3" id="KW-1185">Reference proteome</keyword>
<reference evidence="2 3" key="1">
    <citation type="journal article" date="2019" name="J. Hered.">
        <title>An Improved Genome Assembly for Drosophila navojoa, the Basal Species in the mojavensis Cluster.</title>
        <authorList>
            <person name="Vanderlinde T."/>
            <person name="Dupim E.G."/>
            <person name="Nazario-Yepiz N.O."/>
            <person name="Carvalho A.B."/>
        </authorList>
    </citation>
    <scope>NUCLEOTIDE SEQUENCE [LARGE SCALE GENOMIC DNA]</scope>
    <source>
        <strain evidence="2">Navoj_Jal97</strain>
        <tissue evidence="2">Whole organism</tissue>
    </source>
</reference>
<feature type="region of interest" description="Disordered" evidence="1">
    <location>
        <begin position="47"/>
        <end position="70"/>
    </location>
</feature>
<dbReference type="Proteomes" id="UP000295192">
    <property type="component" value="Unassembled WGS sequence"/>
</dbReference>
<evidence type="ECO:0000313" key="2">
    <source>
        <dbReference type="EMBL" id="TDG43718.1"/>
    </source>
</evidence>
<organism evidence="2 3">
    <name type="scientific">Drosophila navojoa</name>
    <name type="common">Fruit fly</name>
    <dbReference type="NCBI Taxonomy" id="7232"/>
    <lineage>
        <taxon>Eukaryota</taxon>
        <taxon>Metazoa</taxon>
        <taxon>Ecdysozoa</taxon>
        <taxon>Arthropoda</taxon>
        <taxon>Hexapoda</taxon>
        <taxon>Insecta</taxon>
        <taxon>Pterygota</taxon>
        <taxon>Neoptera</taxon>
        <taxon>Endopterygota</taxon>
        <taxon>Diptera</taxon>
        <taxon>Brachycera</taxon>
        <taxon>Muscomorpha</taxon>
        <taxon>Ephydroidea</taxon>
        <taxon>Drosophilidae</taxon>
        <taxon>Drosophila</taxon>
    </lineage>
</organism>
<evidence type="ECO:0000256" key="1">
    <source>
        <dbReference type="SAM" id="MobiDB-lite"/>
    </source>
</evidence>
<dbReference type="EMBL" id="LSRL02000137">
    <property type="protein sequence ID" value="TDG43718.1"/>
    <property type="molecule type" value="Genomic_DNA"/>
</dbReference>
<protein>
    <submittedName>
        <fullName evidence="2">Uncharacterized protein</fullName>
    </submittedName>
</protein>
<dbReference type="AlphaFoldDB" id="A0A484B4U9"/>
<gene>
    <name evidence="2" type="ORF">AWZ03_009846</name>
</gene>
<proteinExistence type="predicted"/>
<feature type="region of interest" description="Disordered" evidence="1">
    <location>
        <begin position="1"/>
        <end position="21"/>
    </location>
</feature>